<dbReference type="PANTHER" id="PTHR47117:SF6">
    <property type="entry name" value="KINESIN-LIKE PROTEIN KIF16B"/>
    <property type="match status" value="1"/>
</dbReference>
<dbReference type="InterPro" id="IPR036961">
    <property type="entry name" value="Kinesin_motor_dom_sf"/>
</dbReference>
<evidence type="ECO:0000256" key="6">
    <source>
        <dbReference type="RuleBase" id="RU000394"/>
    </source>
</evidence>
<dbReference type="InterPro" id="IPR001752">
    <property type="entry name" value="Kinesin_motor_dom"/>
</dbReference>
<keyword evidence="6" id="KW-0493">Microtubule</keyword>
<feature type="binding site" evidence="5">
    <location>
        <begin position="107"/>
        <end position="114"/>
    </location>
    <ligand>
        <name>ATP</name>
        <dbReference type="ChEBI" id="CHEBI:30616"/>
    </ligand>
</feature>
<keyword evidence="3" id="KW-0175">Coiled coil</keyword>
<keyword evidence="1 5" id="KW-0547">Nucleotide-binding</keyword>
<feature type="domain" description="Kinesin motor" evidence="7">
    <location>
        <begin position="7"/>
        <end position="397"/>
    </location>
</feature>
<comment type="caution">
    <text evidence="8">The sequence shown here is derived from an EMBL/GenBank/DDBJ whole genome shotgun (WGS) entry which is preliminary data.</text>
</comment>
<dbReference type="PROSITE" id="PS50067">
    <property type="entry name" value="KINESIN_MOTOR_2"/>
    <property type="match status" value="1"/>
</dbReference>
<accession>A0A813M7W1</accession>
<dbReference type="GO" id="GO:0008017">
    <property type="term" value="F:microtubule binding"/>
    <property type="evidence" value="ECO:0007669"/>
    <property type="project" value="InterPro"/>
</dbReference>
<comment type="similarity">
    <text evidence="5 6">Belongs to the TRAFAC class myosin-kinesin ATPase superfamily. Kinesin family.</text>
</comment>
<protein>
    <recommendedName>
        <fullName evidence="6">Kinesin-like protein</fullName>
    </recommendedName>
</protein>
<dbReference type="AlphaFoldDB" id="A0A813M7W1"/>
<dbReference type="Pfam" id="PF00225">
    <property type="entry name" value="Kinesin"/>
    <property type="match status" value="1"/>
</dbReference>
<organism evidence="8 9">
    <name type="scientific">Brachionus calyciflorus</name>
    <dbReference type="NCBI Taxonomy" id="104777"/>
    <lineage>
        <taxon>Eukaryota</taxon>
        <taxon>Metazoa</taxon>
        <taxon>Spiralia</taxon>
        <taxon>Gnathifera</taxon>
        <taxon>Rotifera</taxon>
        <taxon>Eurotatoria</taxon>
        <taxon>Monogononta</taxon>
        <taxon>Pseudotrocha</taxon>
        <taxon>Ploima</taxon>
        <taxon>Brachionidae</taxon>
        <taxon>Brachionus</taxon>
    </lineage>
</organism>
<evidence type="ECO:0000313" key="9">
    <source>
        <dbReference type="Proteomes" id="UP000663879"/>
    </source>
</evidence>
<proteinExistence type="inferred from homology"/>
<dbReference type="GO" id="GO:0005874">
    <property type="term" value="C:microtubule"/>
    <property type="evidence" value="ECO:0007669"/>
    <property type="project" value="UniProtKB-KW"/>
</dbReference>
<dbReference type="PANTHER" id="PTHR47117">
    <property type="entry name" value="STAR-RELATED LIPID TRANSFER PROTEIN 9"/>
    <property type="match status" value="1"/>
</dbReference>
<dbReference type="OrthoDB" id="3176171at2759"/>
<evidence type="ECO:0000256" key="3">
    <source>
        <dbReference type="ARBA" id="ARBA00023054"/>
    </source>
</evidence>
<evidence type="ECO:0000256" key="4">
    <source>
        <dbReference type="ARBA" id="ARBA00023175"/>
    </source>
</evidence>
<evidence type="ECO:0000256" key="5">
    <source>
        <dbReference type="PROSITE-ProRule" id="PRU00283"/>
    </source>
</evidence>
<reference evidence="8" key="1">
    <citation type="submission" date="2021-02" db="EMBL/GenBank/DDBJ databases">
        <authorList>
            <person name="Nowell W R."/>
        </authorList>
    </citation>
    <scope>NUCLEOTIDE SEQUENCE</scope>
    <source>
        <strain evidence="8">Ploen Becks lab</strain>
    </source>
</reference>
<evidence type="ECO:0000256" key="2">
    <source>
        <dbReference type="ARBA" id="ARBA00022840"/>
    </source>
</evidence>
<dbReference type="SUPFAM" id="SSF52540">
    <property type="entry name" value="P-loop containing nucleoside triphosphate hydrolases"/>
    <property type="match status" value="1"/>
</dbReference>
<dbReference type="SMART" id="SM00129">
    <property type="entry name" value="KISc"/>
    <property type="match status" value="1"/>
</dbReference>
<dbReference type="InterPro" id="IPR027417">
    <property type="entry name" value="P-loop_NTPase"/>
</dbReference>
<dbReference type="GO" id="GO:0005524">
    <property type="term" value="F:ATP binding"/>
    <property type="evidence" value="ECO:0007669"/>
    <property type="project" value="UniProtKB-UniRule"/>
</dbReference>
<dbReference type="GO" id="GO:0007018">
    <property type="term" value="P:microtubule-based movement"/>
    <property type="evidence" value="ECO:0007669"/>
    <property type="project" value="InterPro"/>
</dbReference>
<evidence type="ECO:0000256" key="1">
    <source>
        <dbReference type="ARBA" id="ARBA00022741"/>
    </source>
</evidence>
<evidence type="ECO:0000313" key="8">
    <source>
        <dbReference type="EMBL" id="CAF0713826.1"/>
    </source>
</evidence>
<dbReference type="EMBL" id="CAJNOC010000087">
    <property type="protein sequence ID" value="CAF0713826.1"/>
    <property type="molecule type" value="Genomic_DNA"/>
</dbReference>
<dbReference type="PRINTS" id="PR00380">
    <property type="entry name" value="KINESINHEAVY"/>
</dbReference>
<dbReference type="Gene3D" id="3.40.850.10">
    <property type="entry name" value="Kinesin motor domain"/>
    <property type="match status" value="1"/>
</dbReference>
<name>A0A813M7W1_9BILA</name>
<dbReference type="GO" id="GO:0003777">
    <property type="term" value="F:microtubule motor activity"/>
    <property type="evidence" value="ECO:0007669"/>
    <property type="project" value="InterPro"/>
</dbReference>
<evidence type="ECO:0000259" key="7">
    <source>
        <dbReference type="PROSITE" id="PS50067"/>
    </source>
</evidence>
<sequence length="423" mass="47864">MPIFSSNIQVSVRVRPFSNREQCSNSRVIVELVDNTQLNLYNPKLEGNQTLHDHRDRYKQFTFDHCYLSLNRLDPNYASQQIIFNDAGMDVLKSFLEGYNTCILCYGQTGTGKTFTMMGNSNSEEMGLTPKICENLFKRIEESNNESSTLCFKTLISYMEIYNEKLRDLFDFDTQKTNNSFNNSNSSGKSLKIREHPNKGIYVQNLNQFPVTDLNTTMRYLAKGNQNRSTASTHVHDKSSRSHAIFTITFIQAKVDNEIPIEIISKLNLVDLAGSERASNDLIYNKKQLKEGSNINKSLVSLGNVISILAESSRKYQNGLSHSDFNLYKENAATSSNSNNEYKSSFVPYRDSLLTYLLKDSLGGNSKTHMIANISPASCCYHETLNTLLFAQRAKKIVNKPKINEVKVVRLGNQITQPKKPGG</sequence>
<gene>
    <name evidence="8" type="ORF">OXX778_LOCUS1387</name>
</gene>
<dbReference type="InterPro" id="IPR019821">
    <property type="entry name" value="Kinesin_motor_CS"/>
</dbReference>
<dbReference type="FunFam" id="3.40.850.10:FF:000021">
    <property type="entry name" value="kinesin-like protein KIF16B isoform X1"/>
    <property type="match status" value="1"/>
</dbReference>
<keyword evidence="4 5" id="KW-0505">Motor protein</keyword>
<keyword evidence="2 5" id="KW-0067">ATP-binding</keyword>
<keyword evidence="9" id="KW-1185">Reference proteome</keyword>
<dbReference type="PROSITE" id="PS00411">
    <property type="entry name" value="KINESIN_MOTOR_1"/>
    <property type="match status" value="1"/>
</dbReference>
<dbReference type="Proteomes" id="UP000663879">
    <property type="component" value="Unassembled WGS sequence"/>
</dbReference>